<name>A0A8I1DP29_BURCE</name>
<evidence type="ECO:0000313" key="2">
    <source>
        <dbReference type="EMBL" id="MBH9701874.1"/>
    </source>
</evidence>
<accession>A0A8I1DP29</accession>
<reference evidence="2" key="1">
    <citation type="submission" date="2020-12" db="EMBL/GenBank/DDBJ databases">
        <title>Burkholderia cepacia complex in Mexico.</title>
        <authorList>
            <person name="Estrada P."/>
        </authorList>
    </citation>
    <scope>NUCLEOTIDE SEQUENCE</scope>
    <source>
        <strain evidence="2">871</strain>
    </source>
</reference>
<gene>
    <name evidence="2" type="ORF">JAO13_36120</name>
</gene>
<comment type="caution">
    <text evidence="2">The sequence shown here is derived from an EMBL/GenBank/DDBJ whole genome shotgun (WGS) entry which is preliminary data.</text>
</comment>
<feature type="region of interest" description="Disordered" evidence="1">
    <location>
        <begin position="101"/>
        <end position="125"/>
    </location>
</feature>
<dbReference type="EMBL" id="JAEDXG010000055">
    <property type="protein sequence ID" value="MBH9701874.1"/>
    <property type="molecule type" value="Genomic_DNA"/>
</dbReference>
<feature type="compositionally biased region" description="Polar residues" evidence="1">
    <location>
        <begin position="105"/>
        <end position="125"/>
    </location>
</feature>
<dbReference type="AlphaFoldDB" id="A0A8I1DP29"/>
<dbReference type="RefSeq" id="WP_165580500.1">
    <property type="nucleotide sequence ID" value="NZ_CADDZZ010000017.1"/>
</dbReference>
<proteinExistence type="predicted"/>
<evidence type="ECO:0000256" key="1">
    <source>
        <dbReference type="SAM" id="MobiDB-lite"/>
    </source>
</evidence>
<sequence length="125" mass="14063">MFAPSDQYVVGRALAQCRAGPASHRVSRCIAPESRRDRAQTNGIGIVPWQENPLHARRMNRNNLFNEKKNCSFKSLFDDRQFVDRTTAAIHGGHEHRLRPLASFVGSSSGGEQRTNAWSSKRSLE</sequence>
<evidence type="ECO:0000313" key="3">
    <source>
        <dbReference type="Proteomes" id="UP000645612"/>
    </source>
</evidence>
<organism evidence="2 3">
    <name type="scientific">Burkholderia cepacia</name>
    <name type="common">Pseudomonas cepacia</name>
    <dbReference type="NCBI Taxonomy" id="292"/>
    <lineage>
        <taxon>Bacteria</taxon>
        <taxon>Pseudomonadati</taxon>
        <taxon>Pseudomonadota</taxon>
        <taxon>Betaproteobacteria</taxon>
        <taxon>Burkholderiales</taxon>
        <taxon>Burkholderiaceae</taxon>
        <taxon>Burkholderia</taxon>
        <taxon>Burkholderia cepacia complex</taxon>
    </lineage>
</organism>
<dbReference type="Proteomes" id="UP000645612">
    <property type="component" value="Unassembled WGS sequence"/>
</dbReference>
<protein>
    <submittedName>
        <fullName evidence="2">Uncharacterized protein</fullName>
    </submittedName>
</protein>